<evidence type="ECO:0000256" key="3">
    <source>
        <dbReference type="ARBA" id="ARBA00023163"/>
    </source>
</evidence>
<dbReference type="SUPFAM" id="SSF48498">
    <property type="entry name" value="Tetracyclin repressor-like, C-terminal domain"/>
    <property type="match status" value="1"/>
</dbReference>
<keyword evidence="8" id="KW-1185">Reference proteome</keyword>
<reference evidence="7 8" key="1">
    <citation type="submission" date="2023-08" db="EMBL/GenBank/DDBJ databases">
        <authorList>
            <person name="Folkvardsen B D."/>
            <person name="Norman A."/>
        </authorList>
    </citation>
    <scope>NUCLEOTIDE SEQUENCE [LARGE SCALE GENOMIC DNA]</scope>
    <source>
        <strain evidence="7 8">Mu0050</strain>
    </source>
</reference>
<dbReference type="Proteomes" id="UP001190466">
    <property type="component" value="Chromosome"/>
</dbReference>
<dbReference type="PRINTS" id="PR00455">
    <property type="entry name" value="HTHTETR"/>
</dbReference>
<sequence length="227" mass="25511">MDSPDAAARPLRKDAERNRQRILAAARELFATRGLEPHLNDIAHHAGVGVGTVYRRFSTKEELLEALFEEGLHQLADYAEEGLRFPDSWEGFAWFMQRMCAMTATDRGVREIAFSKAYAGPRVREAQDRLRGVLRRLVERAQADGHLRPEMSSTDMPLFGLLAGTVSEFAGHVGSDLWRRYVALLLDGMRRRDDQDPLPVPALDDDEIDAAMHSWEPAGPGRSKEAE</sequence>
<dbReference type="InterPro" id="IPR049445">
    <property type="entry name" value="TetR_SbtR-like_C"/>
</dbReference>
<evidence type="ECO:0000313" key="8">
    <source>
        <dbReference type="Proteomes" id="UP001190466"/>
    </source>
</evidence>
<proteinExistence type="predicted"/>
<dbReference type="Pfam" id="PF00440">
    <property type="entry name" value="TetR_N"/>
    <property type="match status" value="1"/>
</dbReference>
<dbReference type="InterPro" id="IPR001647">
    <property type="entry name" value="HTH_TetR"/>
</dbReference>
<accession>A0ABN9P707</accession>
<gene>
    <name evidence="7" type="ORF">MU0050_004024</name>
</gene>
<dbReference type="PANTHER" id="PTHR30055:SF234">
    <property type="entry name" value="HTH-TYPE TRANSCRIPTIONAL REGULATOR BETI"/>
    <property type="match status" value="1"/>
</dbReference>
<dbReference type="Pfam" id="PF21597">
    <property type="entry name" value="TetR_C_43"/>
    <property type="match status" value="1"/>
</dbReference>
<dbReference type="PROSITE" id="PS50977">
    <property type="entry name" value="HTH_TETR_2"/>
    <property type="match status" value="1"/>
</dbReference>
<evidence type="ECO:0000256" key="4">
    <source>
        <dbReference type="PROSITE-ProRule" id="PRU00335"/>
    </source>
</evidence>
<dbReference type="PANTHER" id="PTHR30055">
    <property type="entry name" value="HTH-TYPE TRANSCRIPTIONAL REGULATOR RUTR"/>
    <property type="match status" value="1"/>
</dbReference>
<organism evidence="7 8">
    <name type="scientific">[Mycobacterium] wendilense</name>
    <dbReference type="NCBI Taxonomy" id="3064284"/>
    <lineage>
        <taxon>Bacteria</taxon>
        <taxon>Bacillati</taxon>
        <taxon>Actinomycetota</taxon>
        <taxon>Actinomycetes</taxon>
        <taxon>Mycobacteriales</taxon>
        <taxon>Mycobacteriaceae</taxon>
        <taxon>Mycolicibacter</taxon>
    </lineage>
</organism>
<dbReference type="InterPro" id="IPR050109">
    <property type="entry name" value="HTH-type_TetR-like_transc_reg"/>
</dbReference>
<evidence type="ECO:0000256" key="2">
    <source>
        <dbReference type="ARBA" id="ARBA00023125"/>
    </source>
</evidence>
<feature type="DNA-binding region" description="H-T-H motif" evidence="4">
    <location>
        <begin position="38"/>
        <end position="57"/>
    </location>
</feature>
<dbReference type="InterPro" id="IPR009057">
    <property type="entry name" value="Homeodomain-like_sf"/>
</dbReference>
<protein>
    <submittedName>
        <fullName evidence="7">Helix-turn-helix domain-containing protein</fullName>
    </submittedName>
</protein>
<keyword evidence="2 4" id="KW-0238">DNA-binding</keyword>
<evidence type="ECO:0000256" key="5">
    <source>
        <dbReference type="SAM" id="MobiDB-lite"/>
    </source>
</evidence>
<feature type="region of interest" description="Disordered" evidence="5">
    <location>
        <begin position="195"/>
        <end position="227"/>
    </location>
</feature>
<dbReference type="SUPFAM" id="SSF46689">
    <property type="entry name" value="Homeodomain-like"/>
    <property type="match status" value="1"/>
</dbReference>
<keyword evidence="1" id="KW-0805">Transcription regulation</keyword>
<name>A0ABN9P707_9MYCO</name>
<evidence type="ECO:0000259" key="6">
    <source>
        <dbReference type="PROSITE" id="PS50977"/>
    </source>
</evidence>
<dbReference type="RefSeq" id="WP_316512061.1">
    <property type="nucleotide sequence ID" value="NZ_OY726395.1"/>
</dbReference>
<feature type="domain" description="HTH tetR-type" evidence="6">
    <location>
        <begin position="16"/>
        <end position="75"/>
    </location>
</feature>
<dbReference type="Gene3D" id="1.10.357.10">
    <property type="entry name" value="Tetracycline Repressor, domain 2"/>
    <property type="match status" value="1"/>
</dbReference>
<keyword evidence="3" id="KW-0804">Transcription</keyword>
<evidence type="ECO:0000256" key="1">
    <source>
        <dbReference type="ARBA" id="ARBA00023015"/>
    </source>
</evidence>
<dbReference type="InterPro" id="IPR036271">
    <property type="entry name" value="Tet_transcr_reg_TetR-rel_C_sf"/>
</dbReference>
<dbReference type="EMBL" id="OY726395">
    <property type="protein sequence ID" value="CAJ1585989.1"/>
    <property type="molecule type" value="Genomic_DNA"/>
</dbReference>
<evidence type="ECO:0000313" key="7">
    <source>
        <dbReference type="EMBL" id="CAJ1585989.1"/>
    </source>
</evidence>